<dbReference type="InterPro" id="IPR001138">
    <property type="entry name" value="Zn2Cys6_DnaBD"/>
</dbReference>
<dbReference type="InterPro" id="IPR007219">
    <property type="entry name" value="XnlR_reg_dom"/>
</dbReference>
<gene>
    <name evidence="6" type="ORF">BJ322DRAFT_1052591</name>
</gene>
<feature type="region of interest" description="Disordered" evidence="4">
    <location>
        <begin position="632"/>
        <end position="653"/>
    </location>
</feature>
<dbReference type="EMBL" id="WIUZ02000005">
    <property type="protein sequence ID" value="KAF9786901.1"/>
    <property type="molecule type" value="Genomic_DNA"/>
</dbReference>
<reference evidence="6" key="2">
    <citation type="submission" date="2020-11" db="EMBL/GenBank/DDBJ databases">
        <authorList>
            <consortium name="DOE Joint Genome Institute"/>
            <person name="Kuo A."/>
            <person name="Miyauchi S."/>
            <person name="Kiss E."/>
            <person name="Drula E."/>
            <person name="Kohler A."/>
            <person name="Sanchez-Garcia M."/>
            <person name="Andreopoulos B."/>
            <person name="Barry K.W."/>
            <person name="Bonito G."/>
            <person name="Buee M."/>
            <person name="Carver A."/>
            <person name="Chen C."/>
            <person name="Cichocki N."/>
            <person name="Clum A."/>
            <person name="Culley D."/>
            <person name="Crous P.W."/>
            <person name="Fauchery L."/>
            <person name="Girlanda M."/>
            <person name="Hayes R."/>
            <person name="Keri Z."/>
            <person name="Labutti K."/>
            <person name="Lipzen A."/>
            <person name="Lombard V."/>
            <person name="Magnuson J."/>
            <person name="Maillard F."/>
            <person name="Morin E."/>
            <person name="Murat C."/>
            <person name="Nolan M."/>
            <person name="Ohm R."/>
            <person name="Pangilinan J."/>
            <person name="Pereira M."/>
            <person name="Perotto S."/>
            <person name="Peter M."/>
            <person name="Riley R."/>
            <person name="Sitrit Y."/>
            <person name="Stielow B."/>
            <person name="Szollosi G."/>
            <person name="Zifcakova L."/>
            <person name="Stursova M."/>
            <person name="Spatafora J.W."/>
            <person name="Tedersoo L."/>
            <person name="Vaario L.-M."/>
            <person name="Yamada A."/>
            <person name="Yan M."/>
            <person name="Wang P."/>
            <person name="Xu J."/>
            <person name="Bruns T."/>
            <person name="Baldrian P."/>
            <person name="Vilgalys R."/>
            <person name="Henrissat B."/>
            <person name="Grigoriev I.V."/>
            <person name="Hibbett D."/>
            <person name="Nagy L.G."/>
            <person name="Martin F.M."/>
        </authorList>
    </citation>
    <scope>NUCLEOTIDE SEQUENCE</scope>
    <source>
        <strain evidence="6">UH-Tt-Lm1</strain>
    </source>
</reference>
<organism evidence="6 7">
    <name type="scientific">Thelephora terrestris</name>
    <dbReference type="NCBI Taxonomy" id="56493"/>
    <lineage>
        <taxon>Eukaryota</taxon>
        <taxon>Fungi</taxon>
        <taxon>Dikarya</taxon>
        <taxon>Basidiomycota</taxon>
        <taxon>Agaricomycotina</taxon>
        <taxon>Agaricomycetes</taxon>
        <taxon>Thelephorales</taxon>
        <taxon>Thelephoraceae</taxon>
        <taxon>Thelephora</taxon>
    </lineage>
</organism>
<dbReference type="GO" id="GO:0000981">
    <property type="term" value="F:DNA-binding transcription factor activity, RNA polymerase II-specific"/>
    <property type="evidence" value="ECO:0007669"/>
    <property type="project" value="InterPro"/>
</dbReference>
<comment type="subcellular location">
    <subcellularLocation>
        <location evidence="1">Nucleus</location>
    </subcellularLocation>
</comment>
<sequence length="800" mass="88421">MATSTDTAARASLNPPNTKRRPGRQPVSCAECRRLKLRCDRKVPCETCRKRGCAALCPTGTMPSGKSRAVVVADNEGMQLKIDTLTARVEELERALQDAKRSTSTMDDPMLEDEGCSSPGPSSVGNGSDSESQDSYGTLYLGAAGDARFFGPTACSDYLTYIANTDKPFTPIFPNISKTIVDAATFHDTIPTRNSDEVRRQLLGFLPTREDAEHLCNLYLEYGLHVWDGIPREELYEEVLDSVYNQKGEINPARFAHASSLLYTVFALATLFDTTKAPCAVEAEEYYMLASAAMGLAPPAVHTTLWSIHALFQMTWYLELSNRDSSHRKAGQAWTYLGLAIRLAHGIGLHINPAHWGLDDRTRVRRRRLFWQLFVRDTWMSCAYGRPPLLSPAFIDCVLPNDNSGEYQPWLARFTKLLHNVMVSTFGSNRPSYQHVLQLDAAIRNFPIIPKMDLSDCAGKEEEGPLPPPDTNIARWLGVSNKESALLQLHKSYFFQVLADQPGEILKHRYVPSFIAVFRSAWRLIRAICLTFGRVPEFLLRAGFCWSHAADAAVVMCLVATRVPSSYLVQSAVDELDRVCACLNEAERSSSMVGKYTVAVNNLRKQAKAVLERRKLPADAVAELDRLGGHTRVVKPKSPVGTPPPSGFTLPRPPLGTFNSHTGASLRESLSAYWEFENLHPTIIEDLKAFETISSNSTQSSRTTSFPSSCHSSTVTAGPIISTTPELPIPIFSIPEQFNVRGELTQNLPSNRTSNSSSPFEGSAPAVHVHQHVGHLVLNESSGPPALDPSWRSFVEHLGF</sequence>
<keyword evidence="7" id="KW-1185">Reference proteome</keyword>
<dbReference type="SMART" id="SM00906">
    <property type="entry name" value="Fungal_trans"/>
    <property type="match status" value="1"/>
</dbReference>
<dbReference type="Pfam" id="PF04082">
    <property type="entry name" value="Fungal_trans"/>
    <property type="match status" value="1"/>
</dbReference>
<proteinExistence type="predicted"/>
<dbReference type="InterPro" id="IPR036864">
    <property type="entry name" value="Zn2-C6_fun-type_DNA-bd_sf"/>
</dbReference>
<dbReference type="GO" id="GO:0003677">
    <property type="term" value="F:DNA binding"/>
    <property type="evidence" value="ECO:0007669"/>
    <property type="project" value="InterPro"/>
</dbReference>
<feature type="region of interest" description="Disordered" evidence="4">
    <location>
        <begin position="1"/>
        <end position="26"/>
    </location>
</feature>
<feature type="region of interest" description="Disordered" evidence="4">
    <location>
        <begin position="97"/>
        <end position="133"/>
    </location>
</feature>
<dbReference type="PROSITE" id="PS50048">
    <property type="entry name" value="ZN2_CY6_FUNGAL_2"/>
    <property type="match status" value="1"/>
</dbReference>
<dbReference type="PANTHER" id="PTHR31001:SF56">
    <property type="entry name" value="ZN(2)-C6 FUNGAL-TYPE DOMAIN-CONTAINING PROTEIN"/>
    <property type="match status" value="1"/>
</dbReference>
<dbReference type="GO" id="GO:0005634">
    <property type="term" value="C:nucleus"/>
    <property type="evidence" value="ECO:0007669"/>
    <property type="project" value="UniProtKB-SubCell"/>
</dbReference>
<feature type="region of interest" description="Disordered" evidence="4">
    <location>
        <begin position="698"/>
        <end position="721"/>
    </location>
</feature>
<evidence type="ECO:0000256" key="4">
    <source>
        <dbReference type="SAM" id="MobiDB-lite"/>
    </source>
</evidence>
<dbReference type="CDD" id="cd12148">
    <property type="entry name" value="fungal_TF_MHR"/>
    <property type="match status" value="1"/>
</dbReference>
<evidence type="ECO:0000259" key="5">
    <source>
        <dbReference type="PROSITE" id="PS50048"/>
    </source>
</evidence>
<dbReference type="GO" id="GO:0008270">
    <property type="term" value="F:zinc ion binding"/>
    <property type="evidence" value="ECO:0007669"/>
    <property type="project" value="InterPro"/>
</dbReference>
<dbReference type="InterPro" id="IPR050613">
    <property type="entry name" value="Sec_Metabolite_Reg"/>
</dbReference>
<feature type="compositionally biased region" description="Low complexity" evidence="4">
    <location>
        <begin position="116"/>
        <end position="130"/>
    </location>
</feature>
<dbReference type="PANTHER" id="PTHR31001">
    <property type="entry name" value="UNCHARACTERIZED TRANSCRIPTIONAL REGULATORY PROTEIN"/>
    <property type="match status" value="1"/>
</dbReference>
<keyword evidence="2" id="KW-0479">Metal-binding</keyword>
<keyword evidence="3" id="KW-0539">Nucleus</keyword>
<feature type="compositionally biased region" description="Polar residues" evidence="4">
    <location>
        <begin position="746"/>
        <end position="760"/>
    </location>
</feature>
<dbReference type="CDD" id="cd00067">
    <property type="entry name" value="GAL4"/>
    <property type="match status" value="1"/>
</dbReference>
<feature type="compositionally biased region" description="Polar residues" evidence="4">
    <location>
        <begin position="706"/>
        <end position="721"/>
    </location>
</feature>
<feature type="domain" description="Zn(2)-C6 fungal-type" evidence="5">
    <location>
        <begin position="28"/>
        <end position="57"/>
    </location>
</feature>
<dbReference type="AlphaFoldDB" id="A0A9P6L8M1"/>
<dbReference type="SMART" id="SM00066">
    <property type="entry name" value="GAL4"/>
    <property type="match status" value="1"/>
</dbReference>
<evidence type="ECO:0000313" key="6">
    <source>
        <dbReference type="EMBL" id="KAF9786901.1"/>
    </source>
</evidence>
<dbReference type="SUPFAM" id="SSF57701">
    <property type="entry name" value="Zn2/Cys6 DNA-binding domain"/>
    <property type="match status" value="1"/>
</dbReference>
<dbReference type="Gene3D" id="4.10.240.10">
    <property type="entry name" value="Zn(2)-C6 fungal-type DNA-binding domain"/>
    <property type="match status" value="1"/>
</dbReference>
<comment type="caution">
    <text evidence="6">The sequence shown here is derived from an EMBL/GenBank/DDBJ whole genome shotgun (WGS) entry which is preliminary data.</text>
</comment>
<evidence type="ECO:0000256" key="3">
    <source>
        <dbReference type="ARBA" id="ARBA00023242"/>
    </source>
</evidence>
<protein>
    <submittedName>
        <fullName evidence="6">Fungal-specific transcription factor domain-containing protein</fullName>
    </submittedName>
</protein>
<reference evidence="6" key="1">
    <citation type="journal article" date="2020" name="Nat. Commun.">
        <title>Large-scale genome sequencing of mycorrhizal fungi provides insights into the early evolution of symbiotic traits.</title>
        <authorList>
            <person name="Miyauchi S."/>
            <person name="Kiss E."/>
            <person name="Kuo A."/>
            <person name="Drula E."/>
            <person name="Kohler A."/>
            <person name="Sanchez-Garcia M."/>
            <person name="Morin E."/>
            <person name="Andreopoulos B."/>
            <person name="Barry K.W."/>
            <person name="Bonito G."/>
            <person name="Buee M."/>
            <person name="Carver A."/>
            <person name="Chen C."/>
            <person name="Cichocki N."/>
            <person name="Clum A."/>
            <person name="Culley D."/>
            <person name="Crous P.W."/>
            <person name="Fauchery L."/>
            <person name="Girlanda M."/>
            <person name="Hayes R.D."/>
            <person name="Keri Z."/>
            <person name="LaButti K."/>
            <person name="Lipzen A."/>
            <person name="Lombard V."/>
            <person name="Magnuson J."/>
            <person name="Maillard F."/>
            <person name="Murat C."/>
            <person name="Nolan M."/>
            <person name="Ohm R.A."/>
            <person name="Pangilinan J."/>
            <person name="Pereira M.F."/>
            <person name="Perotto S."/>
            <person name="Peter M."/>
            <person name="Pfister S."/>
            <person name="Riley R."/>
            <person name="Sitrit Y."/>
            <person name="Stielow J.B."/>
            <person name="Szollosi G."/>
            <person name="Zifcakova L."/>
            <person name="Stursova M."/>
            <person name="Spatafora J.W."/>
            <person name="Tedersoo L."/>
            <person name="Vaario L.M."/>
            <person name="Yamada A."/>
            <person name="Yan M."/>
            <person name="Wang P."/>
            <person name="Xu J."/>
            <person name="Bruns T."/>
            <person name="Baldrian P."/>
            <person name="Vilgalys R."/>
            <person name="Dunand C."/>
            <person name="Henrissat B."/>
            <person name="Grigoriev I.V."/>
            <person name="Hibbett D."/>
            <person name="Nagy L.G."/>
            <person name="Martin F.M."/>
        </authorList>
    </citation>
    <scope>NUCLEOTIDE SEQUENCE</scope>
    <source>
        <strain evidence="6">UH-Tt-Lm1</strain>
    </source>
</reference>
<dbReference type="Proteomes" id="UP000736335">
    <property type="component" value="Unassembled WGS sequence"/>
</dbReference>
<dbReference type="Pfam" id="PF00172">
    <property type="entry name" value="Zn_clus"/>
    <property type="match status" value="1"/>
</dbReference>
<feature type="region of interest" description="Disordered" evidence="4">
    <location>
        <begin position="746"/>
        <end position="765"/>
    </location>
</feature>
<feature type="compositionally biased region" description="Pro residues" evidence="4">
    <location>
        <begin position="641"/>
        <end position="653"/>
    </location>
</feature>
<evidence type="ECO:0000313" key="7">
    <source>
        <dbReference type="Proteomes" id="UP000736335"/>
    </source>
</evidence>
<evidence type="ECO:0000256" key="2">
    <source>
        <dbReference type="ARBA" id="ARBA00022723"/>
    </source>
</evidence>
<dbReference type="OrthoDB" id="424974at2759"/>
<evidence type="ECO:0000256" key="1">
    <source>
        <dbReference type="ARBA" id="ARBA00004123"/>
    </source>
</evidence>
<dbReference type="GO" id="GO:0006351">
    <property type="term" value="P:DNA-templated transcription"/>
    <property type="evidence" value="ECO:0007669"/>
    <property type="project" value="InterPro"/>
</dbReference>
<dbReference type="PROSITE" id="PS00463">
    <property type="entry name" value="ZN2_CY6_FUNGAL_1"/>
    <property type="match status" value="1"/>
</dbReference>
<accession>A0A9P6L8M1</accession>
<name>A0A9P6L8M1_9AGAM</name>